<feature type="compositionally biased region" description="Polar residues" evidence="1">
    <location>
        <begin position="61"/>
        <end position="70"/>
    </location>
</feature>
<evidence type="ECO:0000256" key="1">
    <source>
        <dbReference type="SAM" id="MobiDB-lite"/>
    </source>
</evidence>
<dbReference type="NCBIfam" id="NF045611">
    <property type="entry name" value="small_CydP"/>
    <property type="match status" value="1"/>
</dbReference>
<dbReference type="OrthoDB" id="5959639at2"/>
<organism evidence="3 4">
    <name type="scientific">Dyella tabacisoli</name>
    <dbReference type="NCBI Taxonomy" id="2282381"/>
    <lineage>
        <taxon>Bacteria</taxon>
        <taxon>Pseudomonadati</taxon>
        <taxon>Pseudomonadota</taxon>
        <taxon>Gammaproteobacteria</taxon>
        <taxon>Lysobacterales</taxon>
        <taxon>Rhodanobacteraceae</taxon>
        <taxon>Dyella</taxon>
    </lineage>
</organism>
<dbReference type="EMBL" id="QQAH01000008">
    <property type="protein sequence ID" value="RDD81915.1"/>
    <property type="molecule type" value="Genomic_DNA"/>
</dbReference>
<evidence type="ECO:0000256" key="2">
    <source>
        <dbReference type="SAM" id="Phobius"/>
    </source>
</evidence>
<comment type="caution">
    <text evidence="3">The sequence shown here is derived from an EMBL/GenBank/DDBJ whole genome shotgun (WGS) entry which is preliminary data.</text>
</comment>
<keyword evidence="2" id="KW-1133">Transmembrane helix</keyword>
<keyword evidence="4" id="KW-1185">Reference proteome</keyword>
<feature type="transmembrane region" description="Helical" evidence="2">
    <location>
        <begin position="21"/>
        <end position="40"/>
    </location>
</feature>
<dbReference type="Proteomes" id="UP000253782">
    <property type="component" value="Unassembled WGS sequence"/>
</dbReference>
<accession>A0A369UPE7</accession>
<evidence type="ECO:0000313" key="4">
    <source>
        <dbReference type="Proteomes" id="UP000253782"/>
    </source>
</evidence>
<keyword evidence="2" id="KW-0812">Transmembrane</keyword>
<name>A0A369UPE7_9GAMM</name>
<dbReference type="InterPro" id="IPR054636">
    <property type="entry name" value="CydP"/>
</dbReference>
<dbReference type="AlphaFoldDB" id="A0A369UPE7"/>
<proteinExistence type="predicted"/>
<protein>
    <submittedName>
        <fullName evidence="3">Uncharacterized protein</fullName>
    </submittedName>
</protein>
<reference evidence="3 4" key="1">
    <citation type="submission" date="2018-07" db="EMBL/GenBank/DDBJ databases">
        <title>Dyella tabacisoli L4-6T, whole genome shotgun sequence.</title>
        <authorList>
            <person name="Zhou X.-K."/>
            <person name="Li W.-J."/>
            <person name="Duan Y.-Q."/>
        </authorList>
    </citation>
    <scope>NUCLEOTIDE SEQUENCE [LARGE SCALE GENOMIC DNA]</scope>
    <source>
        <strain evidence="3 4">L4-6</strain>
    </source>
</reference>
<keyword evidence="2" id="KW-0472">Membrane</keyword>
<evidence type="ECO:0000313" key="3">
    <source>
        <dbReference type="EMBL" id="RDD81915.1"/>
    </source>
</evidence>
<sequence>MSMSLTQAKQTRPLRRLAVELILIVVAKVALLSLIWWVAIAPHPRPDTRPEAIEHLLAPAPSSSPHEGQP</sequence>
<dbReference type="RefSeq" id="WP_114845317.1">
    <property type="nucleotide sequence ID" value="NZ_JBHSPE010000008.1"/>
</dbReference>
<gene>
    <name evidence="3" type="ORF">DVJ77_08970</name>
</gene>
<feature type="region of interest" description="Disordered" evidence="1">
    <location>
        <begin position="49"/>
        <end position="70"/>
    </location>
</feature>